<accession>A0AAN9YIT9</accession>
<keyword evidence="2" id="KW-0479">Metal-binding</keyword>
<feature type="domain" description="Yippee" evidence="5">
    <location>
        <begin position="171"/>
        <end position="265"/>
    </location>
</feature>
<evidence type="ECO:0000256" key="4">
    <source>
        <dbReference type="SAM" id="MobiDB-lite"/>
    </source>
</evidence>
<reference evidence="6 7" key="1">
    <citation type="journal article" date="2023" name="PLoS ONE">
        <title>Cytospora paraplurivora sp. nov. isolated from orchards with fruit tree decline syndrome in Ontario, Canada.</title>
        <authorList>
            <person name="Ilyukhin E."/>
            <person name="Nguyen H.D.T."/>
            <person name="Castle A.J."/>
            <person name="Ellouze W."/>
        </authorList>
    </citation>
    <scope>NUCLEOTIDE SEQUENCE [LARGE SCALE GENOMIC DNA]</scope>
    <source>
        <strain evidence="6 7">FDS-564</strain>
    </source>
</reference>
<evidence type="ECO:0000256" key="3">
    <source>
        <dbReference type="ARBA" id="ARBA00022833"/>
    </source>
</evidence>
<keyword evidence="3" id="KW-0862">Zinc</keyword>
<proteinExistence type="inferred from homology"/>
<evidence type="ECO:0000313" key="6">
    <source>
        <dbReference type="EMBL" id="KAK7744544.1"/>
    </source>
</evidence>
<dbReference type="InterPro" id="IPR034751">
    <property type="entry name" value="Yippee"/>
</dbReference>
<feature type="compositionally biased region" description="Basic and acidic residues" evidence="4">
    <location>
        <begin position="108"/>
        <end position="117"/>
    </location>
</feature>
<feature type="region of interest" description="Disordered" evidence="4">
    <location>
        <begin position="39"/>
        <end position="117"/>
    </location>
</feature>
<dbReference type="PANTHER" id="PTHR13848">
    <property type="entry name" value="PROTEIN YIPPEE-LIKE CG15309-RELATED"/>
    <property type="match status" value="1"/>
</dbReference>
<dbReference type="GO" id="GO:0046872">
    <property type="term" value="F:metal ion binding"/>
    <property type="evidence" value="ECO:0007669"/>
    <property type="project" value="UniProtKB-KW"/>
</dbReference>
<feature type="compositionally biased region" description="Low complexity" evidence="4">
    <location>
        <begin position="334"/>
        <end position="345"/>
    </location>
</feature>
<feature type="compositionally biased region" description="Gly residues" evidence="4">
    <location>
        <begin position="317"/>
        <end position="333"/>
    </location>
</feature>
<dbReference type="InterPro" id="IPR039058">
    <property type="entry name" value="Yippee_fam"/>
</dbReference>
<evidence type="ECO:0000256" key="1">
    <source>
        <dbReference type="ARBA" id="ARBA00005613"/>
    </source>
</evidence>
<evidence type="ECO:0000259" key="5">
    <source>
        <dbReference type="PROSITE" id="PS51792"/>
    </source>
</evidence>
<evidence type="ECO:0000256" key="2">
    <source>
        <dbReference type="ARBA" id="ARBA00022723"/>
    </source>
</evidence>
<feature type="region of interest" description="Disordered" evidence="4">
    <location>
        <begin position="157"/>
        <end position="195"/>
    </location>
</feature>
<feature type="compositionally biased region" description="Low complexity" evidence="4">
    <location>
        <begin position="48"/>
        <end position="63"/>
    </location>
</feature>
<dbReference type="Pfam" id="PF03226">
    <property type="entry name" value="Yippee-Mis18"/>
    <property type="match status" value="1"/>
</dbReference>
<dbReference type="EMBL" id="JAJSPL020000010">
    <property type="protein sequence ID" value="KAK7744544.1"/>
    <property type="molecule type" value="Genomic_DNA"/>
</dbReference>
<comment type="similarity">
    <text evidence="1">Belongs to the yippee family.</text>
</comment>
<feature type="compositionally biased region" description="Basic residues" evidence="4">
    <location>
        <begin position="303"/>
        <end position="313"/>
    </location>
</feature>
<dbReference type="AlphaFoldDB" id="A0AAN9YIT9"/>
<organism evidence="6 7">
    <name type="scientific">Cytospora paraplurivora</name>
    <dbReference type="NCBI Taxonomy" id="2898453"/>
    <lineage>
        <taxon>Eukaryota</taxon>
        <taxon>Fungi</taxon>
        <taxon>Dikarya</taxon>
        <taxon>Ascomycota</taxon>
        <taxon>Pezizomycotina</taxon>
        <taxon>Sordariomycetes</taxon>
        <taxon>Sordariomycetidae</taxon>
        <taxon>Diaporthales</taxon>
        <taxon>Cytosporaceae</taxon>
        <taxon>Cytospora</taxon>
    </lineage>
</organism>
<feature type="compositionally biased region" description="Polar residues" evidence="4">
    <location>
        <begin position="65"/>
        <end position="75"/>
    </location>
</feature>
<feature type="region of interest" description="Disordered" evidence="4">
    <location>
        <begin position="274"/>
        <end position="372"/>
    </location>
</feature>
<dbReference type="PROSITE" id="PS51792">
    <property type="entry name" value="YIPPEE"/>
    <property type="match status" value="1"/>
</dbReference>
<keyword evidence="7" id="KW-1185">Reference proteome</keyword>
<dbReference type="InterPro" id="IPR004910">
    <property type="entry name" value="Yippee/Mis18/Cereblon"/>
</dbReference>
<dbReference type="Proteomes" id="UP001320245">
    <property type="component" value="Unassembled WGS sequence"/>
</dbReference>
<name>A0AAN9YIT9_9PEZI</name>
<comment type="caution">
    <text evidence="6">The sequence shown here is derived from an EMBL/GenBank/DDBJ whole genome shotgun (WGS) entry which is preliminary data.</text>
</comment>
<feature type="compositionally biased region" description="Acidic residues" evidence="4">
    <location>
        <begin position="347"/>
        <end position="372"/>
    </location>
</feature>
<feature type="region of interest" description="Disordered" evidence="4">
    <location>
        <begin position="388"/>
        <end position="414"/>
    </location>
</feature>
<protein>
    <recommendedName>
        <fullName evidence="5">Yippee domain-containing protein</fullName>
    </recommendedName>
</protein>
<feature type="compositionally biased region" description="Low complexity" evidence="4">
    <location>
        <begin position="169"/>
        <end position="188"/>
    </location>
</feature>
<gene>
    <name evidence="6" type="ORF">SLS53_003429</name>
</gene>
<sequence>MNVFRSAPEPPRNVAPHFPIYLLPNLKIPFLRRRRGSVPTTAASNDVPSLSSSPTSSTGTDTDYFPTSPTSTSGAEATYTLGLPLPQDKSISPKAPVQQQHKPKSRPCRRDSETTDRLARNLPDTLRCNTCGTDIAYGLQIVSKGFTGRHGRALLVAAPPPTATPSCPGSPLSSHSKPPSSSSSPSHPNANSYTSLARDGANLVNVTVGRPEPRALVTGAHVVADITCATCGSKIGWKYVDAREQAQKYKVGKFILETERVVLHRSWEDVIAGGEEEEGDGEGGLGGHFYSASAPAASSVRGGGRRRSRRGRRSSGSGPGPGSGSRSGSGGGEVSRSSSESAGVAGEDGEEGGSSESEAEEEVVFDSDDEDECEDIFAGVWDAATVARRRGSRVGGGGGYSRRVRRNRAAGGAR</sequence>
<feature type="compositionally biased region" description="Low complexity" evidence="4">
    <location>
        <begin position="291"/>
        <end position="300"/>
    </location>
</feature>
<evidence type="ECO:0000313" key="7">
    <source>
        <dbReference type="Proteomes" id="UP001320245"/>
    </source>
</evidence>